<sequence>MSYLSNMHKGLNKMGHVVGAGFQRVMPFFYNLNGFGHHLWARAVHDRMTVTAGYLAYVTLLSLVPMVTVTFSALARFPEFADTGVKLQQFVINNFVPTAGDTLQTYLNEFVANAGRMTTIGLGALFVIAIMLISNIDSSLNYIWRVKQKRRLVVSFSVYWMVLTLGPLMMGASLAVSSYVLSLSILHDSETLHSIWPTLLRFFPVMVSSLAIWGLYMIVPNTQVKIRHAAVGALIAALLFEATKKIFALYLTHFPSYQVIYGALAIVPILFVWVYLCWILVLLGAEITVSLAEGEQWRYDRRQGPMALRFGAQARAVSSATNHANSDVVVGPKTGQTKEIDS</sequence>
<keyword evidence="9" id="KW-1185">Reference proteome</keyword>
<keyword evidence="2 7" id="KW-1003">Cell membrane</keyword>
<keyword evidence="4 7" id="KW-0812">Transmembrane</keyword>
<evidence type="ECO:0000256" key="7">
    <source>
        <dbReference type="HAMAP-Rule" id="MF_00672"/>
    </source>
</evidence>
<dbReference type="NCBIfam" id="NF002457">
    <property type="entry name" value="PRK01637.1"/>
    <property type="match status" value="1"/>
</dbReference>
<evidence type="ECO:0000256" key="2">
    <source>
        <dbReference type="ARBA" id="ARBA00022475"/>
    </source>
</evidence>
<reference evidence="8" key="1">
    <citation type="submission" date="2021-11" db="EMBL/GenBank/DDBJ databases">
        <authorList>
            <person name="Rodrigo-Torres L."/>
            <person name="Arahal R. D."/>
            <person name="Lucena T."/>
        </authorList>
    </citation>
    <scope>NUCLEOTIDE SEQUENCE</scope>
    <source>
        <strain evidence="8">CECT 7929</strain>
    </source>
</reference>
<evidence type="ECO:0000256" key="5">
    <source>
        <dbReference type="ARBA" id="ARBA00022989"/>
    </source>
</evidence>
<feature type="transmembrane region" description="Helical" evidence="7">
    <location>
        <begin position="157"/>
        <end position="181"/>
    </location>
</feature>
<dbReference type="Pfam" id="PF03631">
    <property type="entry name" value="Virul_fac_BrkB"/>
    <property type="match status" value="1"/>
</dbReference>
<proteinExistence type="inferred from homology"/>
<dbReference type="PANTHER" id="PTHR30213:SF0">
    <property type="entry name" value="UPF0761 MEMBRANE PROTEIN YIHY"/>
    <property type="match status" value="1"/>
</dbReference>
<dbReference type="HAMAP" id="MF_00672">
    <property type="entry name" value="UPF0761"/>
    <property type="match status" value="1"/>
</dbReference>
<dbReference type="InterPro" id="IPR023679">
    <property type="entry name" value="UPF0761_bac"/>
</dbReference>
<evidence type="ECO:0000313" key="9">
    <source>
        <dbReference type="Proteomes" id="UP000838672"/>
    </source>
</evidence>
<dbReference type="EMBL" id="CAKLDI010000001">
    <property type="protein sequence ID" value="CAH0532328.1"/>
    <property type="molecule type" value="Genomic_DNA"/>
</dbReference>
<comment type="caution">
    <text evidence="8">The sequence shown here is derived from an EMBL/GenBank/DDBJ whole genome shotgun (WGS) entry which is preliminary data.</text>
</comment>
<comment type="subcellular location">
    <subcellularLocation>
        <location evidence="1 7">Cell membrane</location>
        <topology evidence="1 7">Multi-pass membrane protein</topology>
    </subcellularLocation>
</comment>
<dbReference type="Proteomes" id="UP000838672">
    <property type="component" value="Unassembled WGS sequence"/>
</dbReference>
<organism evidence="8 9">
    <name type="scientific">Vibrio stylophorae</name>
    <dbReference type="NCBI Taxonomy" id="659351"/>
    <lineage>
        <taxon>Bacteria</taxon>
        <taxon>Pseudomonadati</taxon>
        <taxon>Pseudomonadota</taxon>
        <taxon>Gammaproteobacteria</taxon>
        <taxon>Vibrionales</taxon>
        <taxon>Vibrionaceae</taxon>
        <taxon>Vibrio</taxon>
    </lineage>
</organism>
<accession>A0ABN8DPH3</accession>
<evidence type="ECO:0000256" key="1">
    <source>
        <dbReference type="ARBA" id="ARBA00004651"/>
    </source>
</evidence>
<feature type="transmembrane region" description="Helical" evidence="7">
    <location>
        <begin position="54"/>
        <end position="75"/>
    </location>
</feature>
<name>A0ABN8DPH3_9VIBR</name>
<evidence type="ECO:0000256" key="3">
    <source>
        <dbReference type="ARBA" id="ARBA00022519"/>
    </source>
</evidence>
<feature type="transmembrane region" description="Helical" evidence="7">
    <location>
        <begin position="259"/>
        <end position="283"/>
    </location>
</feature>
<dbReference type="NCBIfam" id="TIGR00765">
    <property type="entry name" value="yihY_not_rbn"/>
    <property type="match status" value="1"/>
</dbReference>
<gene>
    <name evidence="8" type="ORF">VST7929_00146</name>
</gene>
<feature type="transmembrane region" description="Helical" evidence="7">
    <location>
        <begin position="231"/>
        <end position="253"/>
    </location>
</feature>
<evidence type="ECO:0000313" key="8">
    <source>
        <dbReference type="EMBL" id="CAH0532328.1"/>
    </source>
</evidence>
<evidence type="ECO:0000256" key="4">
    <source>
        <dbReference type="ARBA" id="ARBA00022692"/>
    </source>
</evidence>
<keyword evidence="6 7" id="KW-0472">Membrane</keyword>
<dbReference type="InterPro" id="IPR017039">
    <property type="entry name" value="Virul_fac_BrkB"/>
</dbReference>
<feature type="transmembrane region" description="Helical" evidence="7">
    <location>
        <begin position="201"/>
        <end position="219"/>
    </location>
</feature>
<keyword evidence="5 7" id="KW-1133">Transmembrane helix</keyword>
<evidence type="ECO:0000256" key="6">
    <source>
        <dbReference type="ARBA" id="ARBA00023136"/>
    </source>
</evidence>
<dbReference type="PANTHER" id="PTHR30213">
    <property type="entry name" value="INNER MEMBRANE PROTEIN YHJD"/>
    <property type="match status" value="1"/>
</dbReference>
<feature type="transmembrane region" description="Helical" evidence="7">
    <location>
        <begin position="117"/>
        <end position="136"/>
    </location>
</feature>
<protein>
    <recommendedName>
        <fullName evidence="7">UPF0761 membrane protein VST7929_00146</fullName>
    </recommendedName>
</protein>
<keyword evidence="3" id="KW-0997">Cell inner membrane</keyword>
<comment type="similarity">
    <text evidence="7">Belongs to the UPF0761 family.</text>
</comment>